<comment type="subcellular location">
    <subcellularLocation>
        <location evidence="11">Cell membrane</location>
        <topology evidence="11">Peripheral membrane protein</topology>
    </subcellularLocation>
    <subcellularLocation>
        <location evidence="2">Membrane</location>
    </subcellularLocation>
</comment>
<feature type="binding site" evidence="11">
    <location>
        <position position="169"/>
    </location>
    <ligand>
        <name>FMN</name>
        <dbReference type="ChEBI" id="CHEBI:58210"/>
    </ligand>
</feature>
<evidence type="ECO:0000256" key="11">
    <source>
        <dbReference type="HAMAP-Rule" id="MF_00225"/>
    </source>
</evidence>
<feature type="binding site" evidence="11">
    <location>
        <position position="138"/>
    </location>
    <ligand>
        <name>FMN</name>
        <dbReference type="ChEBI" id="CHEBI:58210"/>
    </ligand>
</feature>
<evidence type="ECO:0000256" key="8">
    <source>
        <dbReference type="ARBA" id="ARBA00023002"/>
    </source>
</evidence>
<dbReference type="InterPro" id="IPR001295">
    <property type="entry name" value="Dihydroorotate_DH_CS"/>
</dbReference>
<keyword evidence="8 11" id="KW-0560">Oxidoreductase</keyword>
<evidence type="ECO:0000256" key="2">
    <source>
        <dbReference type="ARBA" id="ARBA00004370"/>
    </source>
</evidence>
<dbReference type="PANTHER" id="PTHR48109:SF4">
    <property type="entry name" value="DIHYDROOROTATE DEHYDROGENASE (QUINONE), MITOCHONDRIAL"/>
    <property type="match status" value="1"/>
</dbReference>
<dbReference type="InterPro" id="IPR005719">
    <property type="entry name" value="Dihydroorotate_DH_2"/>
</dbReference>
<reference evidence="14" key="1">
    <citation type="journal article" date="2019" name="Int. J. Syst. Evol. Microbiol.">
        <title>The Global Catalogue of Microorganisms (GCM) 10K type strain sequencing project: providing services to taxonomists for standard genome sequencing and annotation.</title>
        <authorList>
            <consortium name="The Broad Institute Genomics Platform"/>
            <consortium name="The Broad Institute Genome Sequencing Center for Infectious Disease"/>
            <person name="Wu L."/>
            <person name="Ma J."/>
        </authorList>
    </citation>
    <scope>NUCLEOTIDE SEQUENCE [LARGE SCALE GENOMIC DNA]</scope>
    <source>
        <strain evidence="14">CGMCC 1.16444</strain>
    </source>
</reference>
<evidence type="ECO:0000256" key="1">
    <source>
        <dbReference type="ARBA" id="ARBA00003125"/>
    </source>
</evidence>
<feature type="binding site" evidence="11">
    <location>
        <position position="261"/>
    </location>
    <ligand>
        <name>FMN</name>
        <dbReference type="ChEBI" id="CHEBI:58210"/>
    </ligand>
</feature>
<evidence type="ECO:0000256" key="9">
    <source>
        <dbReference type="ARBA" id="ARBA00023136"/>
    </source>
</evidence>
<feature type="active site" description="Nucleophile" evidence="11">
    <location>
        <position position="172"/>
    </location>
</feature>
<dbReference type="PROSITE" id="PS00912">
    <property type="entry name" value="DHODEHASE_2"/>
    <property type="match status" value="1"/>
</dbReference>
<dbReference type="InterPro" id="IPR050074">
    <property type="entry name" value="DHO_dehydrogenase"/>
</dbReference>
<dbReference type="HAMAP" id="MF_00225">
    <property type="entry name" value="DHO_dh_type2"/>
    <property type="match status" value="1"/>
</dbReference>
<evidence type="ECO:0000313" key="14">
    <source>
        <dbReference type="Proteomes" id="UP001595796"/>
    </source>
</evidence>
<dbReference type="SUPFAM" id="SSF51395">
    <property type="entry name" value="FMN-linked oxidoreductases"/>
    <property type="match status" value="1"/>
</dbReference>
<dbReference type="InterPro" id="IPR013785">
    <property type="entry name" value="Aldolase_TIM"/>
</dbReference>
<dbReference type="Gene3D" id="3.20.20.70">
    <property type="entry name" value="Aldolase class I"/>
    <property type="match status" value="1"/>
</dbReference>
<keyword evidence="5 11" id="KW-0285">Flavoprotein</keyword>
<feature type="binding site" evidence="11">
    <location>
        <position position="238"/>
    </location>
    <ligand>
        <name>FMN</name>
        <dbReference type="ChEBI" id="CHEBI:58210"/>
    </ligand>
</feature>
<feature type="binding site" evidence="11">
    <location>
        <position position="210"/>
    </location>
    <ligand>
        <name>FMN</name>
        <dbReference type="ChEBI" id="CHEBI:58210"/>
    </ligand>
</feature>
<sequence length="357" mass="37679">MIGAGWPLLRGVFQSIDPERAHELTLAALERVPLPPARPDDPRLAVEAFGLTFPNPIGLAAGFDKDARVPDAMLRLGFGFVEVGSITPLPQPGNPKPRIFRLPDDQGVINRLGFNNGGHEAALRRLANRKRGGILGINVGANKDAADRTADYVSGIRVFADHADYLTVNISSPNTPGLRDLQARGALDDLLARVVEARDGMVTRKPVLLKIAPDLALSDLDDITEVALARGIDGLIVSNTTITRPAGLGGEHIKEPGGLSGTPLFQRATWMLAEAAKRVERRITLVGVGGITSAETALAKFLAGASLIQLYTGLTYAGPGLVSDIKQGLLTMIAREGSLKSLIGRDRDAIAAAGPGV</sequence>
<comment type="function">
    <text evidence="1 11">Catalyzes the conversion of dihydroorotate to orotate with quinone as electron acceptor.</text>
</comment>
<organism evidence="13 14">
    <name type="scientific">Flaviflagellibacter deserti</name>
    <dbReference type="NCBI Taxonomy" id="2267266"/>
    <lineage>
        <taxon>Bacteria</taxon>
        <taxon>Pseudomonadati</taxon>
        <taxon>Pseudomonadota</taxon>
        <taxon>Alphaproteobacteria</taxon>
        <taxon>Hyphomicrobiales</taxon>
        <taxon>Flaviflagellibacter</taxon>
    </lineage>
</organism>
<keyword evidence="14" id="KW-1185">Reference proteome</keyword>
<comment type="cofactor">
    <cofactor evidence="11">
        <name>FMN</name>
        <dbReference type="ChEBI" id="CHEBI:58210"/>
    </cofactor>
    <text evidence="11">Binds 1 FMN per subunit.</text>
</comment>
<keyword evidence="6 11" id="KW-0288">FMN</keyword>
<feature type="binding site" evidence="11">
    <location>
        <begin position="239"/>
        <end position="240"/>
    </location>
    <ligand>
        <name>substrate</name>
    </ligand>
</feature>
<dbReference type="NCBIfam" id="NF003652">
    <property type="entry name" value="PRK05286.2-5"/>
    <property type="match status" value="1"/>
</dbReference>
<dbReference type="NCBIfam" id="TIGR01036">
    <property type="entry name" value="pyrD_sub2"/>
    <property type="match status" value="1"/>
</dbReference>
<evidence type="ECO:0000256" key="7">
    <source>
        <dbReference type="ARBA" id="ARBA00022975"/>
    </source>
</evidence>
<feature type="binding site" evidence="11">
    <location>
        <position position="169"/>
    </location>
    <ligand>
        <name>substrate</name>
    </ligand>
</feature>
<evidence type="ECO:0000256" key="3">
    <source>
        <dbReference type="ARBA" id="ARBA00005161"/>
    </source>
</evidence>
<feature type="binding site" evidence="11">
    <location>
        <position position="174"/>
    </location>
    <ligand>
        <name>substrate</name>
    </ligand>
</feature>
<dbReference type="EMBL" id="JBHSJF010000005">
    <property type="protein sequence ID" value="MFC5067424.1"/>
    <property type="molecule type" value="Genomic_DNA"/>
</dbReference>
<name>A0ABV9Z1I8_9HYPH</name>
<gene>
    <name evidence="11" type="primary">pyrD</name>
    <name evidence="13" type="ORF">ACFPFW_05275</name>
</gene>
<keyword evidence="9 11" id="KW-0472">Membrane</keyword>
<comment type="similarity">
    <text evidence="4 11">Belongs to the dihydroorotate dehydrogenase family. Type 2 subfamily.</text>
</comment>
<dbReference type="RefSeq" id="WP_114956922.1">
    <property type="nucleotide sequence ID" value="NZ_JBHSJF010000005.1"/>
</dbReference>
<evidence type="ECO:0000313" key="13">
    <source>
        <dbReference type="EMBL" id="MFC5067424.1"/>
    </source>
</evidence>
<dbReference type="PANTHER" id="PTHR48109">
    <property type="entry name" value="DIHYDROOROTATE DEHYDROGENASE (QUINONE), MITOCHONDRIAL-RELATED"/>
    <property type="match status" value="1"/>
</dbReference>
<feature type="binding site" evidence="11">
    <location>
        <begin position="110"/>
        <end position="114"/>
    </location>
    <ligand>
        <name>substrate</name>
    </ligand>
</feature>
<feature type="binding site" evidence="11">
    <location>
        <begin position="61"/>
        <end position="65"/>
    </location>
    <ligand>
        <name>FMN</name>
        <dbReference type="ChEBI" id="CHEBI:58210"/>
    </ligand>
</feature>
<proteinExistence type="inferred from homology"/>
<evidence type="ECO:0000259" key="12">
    <source>
        <dbReference type="Pfam" id="PF01180"/>
    </source>
</evidence>
<dbReference type="Pfam" id="PF01180">
    <property type="entry name" value="DHO_dh"/>
    <property type="match status" value="1"/>
</dbReference>
<evidence type="ECO:0000256" key="5">
    <source>
        <dbReference type="ARBA" id="ARBA00022630"/>
    </source>
</evidence>
<evidence type="ECO:0000256" key="10">
    <source>
        <dbReference type="ARBA" id="ARBA00048639"/>
    </source>
</evidence>
<evidence type="ECO:0000256" key="4">
    <source>
        <dbReference type="ARBA" id="ARBA00005359"/>
    </source>
</evidence>
<dbReference type="PROSITE" id="PS00911">
    <property type="entry name" value="DHODEHASE_1"/>
    <property type="match status" value="1"/>
</dbReference>
<protein>
    <recommendedName>
        <fullName evidence="11">Dihydroorotate dehydrogenase (quinone)</fullName>
        <ecNumber evidence="11">1.3.5.2</ecNumber>
    </recommendedName>
    <alternativeName>
        <fullName evidence="11">DHOdehase</fullName>
        <shortName evidence="11">DHOD</shortName>
        <shortName evidence="11">DHODase</shortName>
    </alternativeName>
    <alternativeName>
        <fullName evidence="11">Dihydroorotate oxidase</fullName>
    </alternativeName>
</protein>
<dbReference type="Proteomes" id="UP001595796">
    <property type="component" value="Unassembled WGS sequence"/>
</dbReference>
<dbReference type="GO" id="GO:0106430">
    <property type="term" value="F:dihydroorotate dehydrogenase (quinone) activity"/>
    <property type="evidence" value="ECO:0007669"/>
    <property type="project" value="UniProtKB-EC"/>
</dbReference>
<comment type="pathway">
    <text evidence="3 11">Pyrimidine metabolism; UMP biosynthesis via de novo pathway; orotate from (S)-dihydroorotate (quinone route): step 1/1.</text>
</comment>
<accession>A0ABV9Z1I8</accession>
<comment type="catalytic activity">
    <reaction evidence="10 11">
        <text>(S)-dihydroorotate + a quinone = orotate + a quinol</text>
        <dbReference type="Rhea" id="RHEA:30187"/>
        <dbReference type="ChEBI" id="CHEBI:24646"/>
        <dbReference type="ChEBI" id="CHEBI:30839"/>
        <dbReference type="ChEBI" id="CHEBI:30864"/>
        <dbReference type="ChEBI" id="CHEBI:132124"/>
        <dbReference type="EC" id="1.3.5.2"/>
    </reaction>
</comment>
<evidence type="ECO:0000256" key="6">
    <source>
        <dbReference type="ARBA" id="ARBA00022643"/>
    </source>
</evidence>
<dbReference type="InterPro" id="IPR005720">
    <property type="entry name" value="Dihydroorotate_DH_cat"/>
</dbReference>
<keyword evidence="7 11" id="KW-0665">Pyrimidine biosynthesis</keyword>
<feature type="binding site" evidence="11">
    <location>
        <position position="290"/>
    </location>
    <ligand>
        <name>FMN</name>
        <dbReference type="ChEBI" id="CHEBI:58210"/>
    </ligand>
</feature>
<comment type="caution">
    <text evidence="13">The sequence shown here is derived from an EMBL/GenBank/DDBJ whole genome shotgun (WGS) entry which is preliminary data.</text>
</comment>
<comment type="subunit">
    <text evidence="11">Monomer.</text>
</comment>
<dbReference type="NCBIfam" id="NF003645">
    <property type="entry name" value="PRK05286.1-2"/>
    <property type="match status" value="1"/>
</dbReference>
<dbReference type="CDD" id="cd04738">
    <property type="entry name" value="DHOD_2_like"/>
    <property type="match status" value="1"/>
</dbReference>
<keyword evidence="11" id="KW-1003">Cell membrane</keyword>
<feature type="binding site" evidence="11">
    <location>
        <position position="85"/>
    </location>
    <ligand>
        <name>FMN</name>
        <dbReference type="ChEBI" id="CHEBI:58210"/>
    </ligand>
</feature>
<feature type="binding site" evidence="11">
    <location>
        <begin position="311"/>
        <end position="312"/>
    </location>
    <ligand>
        <name>FMN</name>
        <dbReference type="ChEBI" id="CHEBI:58210"/>
    </ligand>
</feature>
<feature type="binding site" evidence="11">
    <location>
        <position position="65"/>
    </location>
    <ligand>
        <name>substrate</name>
    </ligand>
</feature>
<dbReference type="EC" id="1.3.5.2" evidence="11"/>
<feature type="domain" description="Dihydroorotate dehydrogenase catalytic" evidence="12">
    <location>
        <begin position="44"/>
        <end position="331"/>
    </location>
</feature>